<dbReference type="RefSeq" id="XP_008606165.1">
    <property type="nucleotide sequence ID" value="XM_008607943.1"/>
</dbReference>
<name>T0R0L5_SAPDV</name>
<organism evidence="2 3">
    <name type="scientific">Saprolegnia diclina (strain VS20)</name>
    <dbReference type="NCBI Taxonomy" id="1156394"/>
    <lineage>
        <taxon>Eukaryota</taxon>
        <taxon>Sar</taxon>
        <taxon>Stramenopiles</taxon>
        <taxon>Oomycota</taxon>
        <taxon>Saprolegniomycetes</taxon>
        <taxon>Saprolegniales</taxon>
        <taxon>Saprolegniaceae</taxon>
        <taxon>Saprolegnia</taxon>
    </lineage>
</organism>
<evidence type="ECO:0000313" key="3">
    <source>
        <dbReference type="Proteomes" id="UP000030762"/>
    </source>
</evidence>
<protein>
    <submittedName>
        <fullName evidence="2">Uncharacterized protein</fullName>
    </submittedName>
</protein>
<feature type="region of interest" description="Disordered" evidence="1">
    <location>
        <begin position="1208"/>
        <end position="1249"/>
    </location>
</feature>
<dbReference type="OMA" id="SASHEMM"/>
<evidence type="ECO:0000256" key="1">
    <source>
        <dbReference type="SAM" id="MobiDB-lite"/>
    </source>
</evidence>
<reference evidence="2 3" key="1">
    <citation type="submission" date="2012-04" db="EMBL/GenBank/DDBJ databases">
        <title>The Genome Sequence of Saprolegnia declina VS20.</title>
        <authorList>
            <consortium name="The Broad Institute Genome Sequencing Platform"/>
            <person name="Russ C."/>
            <person name="Nusbaum C."/>
            <person name="Tyler B."/>
            <person name="van West P."/>
            <person name="Dieguez-Uribeondo J."/>
            <person name="de Bruijn I."/>
            <person name="Tripathy S."/>
            <person name="Jiang R."/>
            <person name="Young S.K."/>
            <person name="Zeng Q."/>
            <person name="Gargeya S."/>
            <person name="Fitzgerald M."/>
            <person name="Haas B."/>
            <person name="Abouelleil A."/>
            <person name="Alvarado L."/>
            <person name="Arachchi H.M."/>
            <person name="Berlin A."/>
            <person name="Chapman S.B."/>
            <person name="Goldberg J."/>
            <person name="Griggs A."/>
            <person name="Gujja S."/>
            <person name="Hansen M."/>
            <person name="Howarth C."/>
            <person name="Imamovic A."/>
            <person name="Larimer J."/>
            <person name="McCowen C."/>
            <person name="Montmayeur A."/>
            <person name="Murphy C."/>
            <person name="Neiman D."/>
            <person name="Pearson M."/>
            <person name="Priest M."/>
            <person name="Roberts A."/>
            <person name="Saif S."/>
            <person name="Shea T."/>
            <person name="Sisk P."/>
            <person name="Sykes S."/>
            <person name="Wortman J."/>
            <person name="Nusbaum C."/>
            <person name="Birren B."/>
        </authorList>
    </citation>
    <scope>NUCLEOTIDE SEQUENCE [LARGE SCALE GENOMIC DNA]</scope>
    <source>
        <strain evidence="2 3">VS20</strain>
    </source>
</reference>
<dbReference type="EMBL" id="JH767136">
    <property type="protein sequence ID" value="EQC40466.1"/>
    <property type="molecule type" value="Genomic_DNA"/>
</dbReference>
<dbReference type="VEuPathDB" id="FungiDB:SDRG_02360"/>
<dbReference type="InParanoid" id="T0R0L5"/>
<keyword evidence="3" id="KW-1185">Reference proteome</keyword>
<proteinExistence type="predicted"/>
<dbReference type="Proteomes" id="UP000030762">
    <property type="component" value="Unassembled WGS sequence"/>
</dbReference>
<gene>
    <name evidence="2" type="ORF">SDRG_02360</name>
</gene>
<dbReference type="OrthoDB" id="77250at2759"/>
<accession>T0R0L5</accession>
<dbReference type="RefSeq" id="XP_008606166.1">
    <property type="nucleotide sequence ID" value="XM_008607944.1"/>
</dbReference>
<evidence type="ECO:0000313" key="2">
    <source>
        <dbReference type="EMBL" id="EQC40466.1"/>
    </source>
</evidence>
<dbReference type="GeneID" id="19943087"/>
<dbReference type="EMBL" id="JH767136">
    <property type="protein sequence ID" value="EQC40467.1"/>
    <property type="molecule type" value="Genomic_DNA"/>
</dbReference>
<feature type="region of interest" description="Disordered" evidence="1">
    <location>
        <begin position="966"/>
        <end position="997"/>
    </location>
</feature>
<sequence>MLEFQSAVDDVVAATYVPATMELIALGSTCVLRHKVRPSAQATTPLWRHGADVDVHGSRLLCSTNEYILLQLAGDASLALYNAGADTMLVEAIPSSLQQPFLVAAISPTGATVVLLASDHSAAVRWRVRSLGKQASVEPSAWSSISLPVACGTSWAAPLHSRLLGSVFAVGHVALQAVALDVHTTYMCDDDDGSIVFDTRVRSLSRPSASTSVLSVALHGPSQCLAIVVAPSTVVFASIATDHEVTYATPETIMATAWHPRLPHLVVSTAQGSIYVVHGHAGTGIKAPLLILATSMPPDLHFSVFGDSDRAKLLVHSATSIRLYALQVAPPPPAPSSSPLCNSAPTPAQPAFVSAFLKGPPADVNAALDAFLVSSSLCMATQREHLLPKLVAVAVHTLHPRVTCFSIRSLVFFLFHVALHAPLDCIDRLANLLRDAPPADHWAPNYANLFEQLRAPRRPLPYAPAVAAYLATLDVDPAHTRALGSYDVAAACRLADVAWLRQQPHDVAYLQALGCVLALHYLGLTPHMLLGRHLMALTLWAELPPVAQWSRPAALQLVAKLEALCHFVLQMGATFTTASTESFLRDLCAERSSLHLVVCARYMATVLHVYRTLPVLSDLDVTGAIADVDGLHTASPFLAAYRVDTTKCACVAVASAREAAATAFVVRRLHAVRAHLAASDHGLPCLFALLGTGAPPLYHVAKLLQPSLPLLGLTTSAPSTYAPCAATIARTVVWTVWAAVARDAAAISLRAKLPGGIWHVVRVNCHIFGLSVADSRSVQLAALHESLSWTSTPLETAHALAYLRASSIAPTRLTKREQRLVAEVNLRIGSNYVETKQALLERQLGAVGGALRLVRGDALFWHLCQQMGLDSSPSRVTIIEDRADDVQSYSDAISRLEVLELLHAQETALAHHVVATTKTLVQASRPPPIATSCQATATDAVPQTTTATQVHSTAIPRVLLKLRSDTALPTPPATLAKRSRSTLGRPPSSEAAPSCPQNEAIAQAPISSKQSSRNVLQLLQLQKAKLREPAAVPRSLERARTMVPPPPLVQPLTFSGHDPSTAHLKLLRKAASMTSVPLRPKTFEPHVRSARVVLPTAVSDATPIQDASSQTAKAEDIVEPPTRLVQETATNTERHDVDVDSTQTEATSFIEPIAVKKPPPFPVFVQLQSKQPAPTYLRVMDIAPSTPTPVVASRDTLAVAYEAVTAVEGPSEGSAPTAASPPAPDAPPIDTTRSEASVEGETPSLASEAPVGLARFSSMKQQLDDMRKRLADIEQFADAIDSDFTASHEMMNRIEVRRRAMMPSTFAKQLSALEATHTHLASSIASTKAKLTPSSPAPPRTSVLATEAAANVADATRLLQQLEASLLPPTTTNA</sequence>